<name>A0ABT9E2W5_9PROT</name>
<protein>
    <recommendedName>
        <fullName evidence="3">Lipoprotein</fullName>
    </recommendedName>
</protein>
<dbReference type="Proteomes" id="UP001243009">
    <property type="component" value="Unassembled WGS sequence"/>
</dbReference>
<reference evidence="1 2" key="1">
    <citation type="submission" date="2023-08" db="EMBL/GenBank/DDBJ databases">
        <title>The draft genome sequence of Paracraurococcus sp. LOR1-02.</title>
        <authorList>
            <person name="Kingkaew E."/>
            <person name="Tanasupawat S."/>
        </authorList>
    </citation>
    <scope>NUCLEOTIDE SEQUENCE [LARGE SCALE GENOMIC DNA]</scope>
    <source>
        <strain evidence="1 2">LOR1-02</strain>
    </source>
</reference>
<dbReference type="EMBL" id="JAUTWS010000018">
    <property type="protein sequence ID" value="MDO9710503.1"/>
    <property type="molecule type" value="Genomic_DNA"/>
</dbReference>
<dbReference type="PROSITE" id="PS51257">
    <property type="entry name" value="PROKAR_LIPOPROTEIN"/>
    <property type="match status" value="1"/>
</dbReference>
<keyword evidence="2" id="KW-1185">Reference proteome</keyword>
<evidence type="ECO:0008006" key="3">
    <source>
        <dbReference type="Google" id="ProtNLM"/>
    </source>
</evidence>
<dbReference type="RefSeq" id="WP_305105364.1">
    <property type="nucleotide sequence ID" value="NZ_JAUTWS010000018.1"/>
</dbReference>
<proteinExistence type="predicted"/>
<evidence type="ECO:0000313" key="2">
    <source>
        <dbReference type="Proteomes" id="UP001243009"/>
    </source>
</evidence>
<accession>A0ABT9E2W5</accession>
<gene>
    <name evidence="1" type="ORF">Q7A36_19275</name>
</gene>
<comment type="caution">
    <text evidence="1">The sequence shown here is derived from an EMBL/GenBank/DDBJ whole genome shotgun (WGS) entry which is preliminary data.</text>
</comment>
<evidence type="ECO:0000313" key="1">
    <source>
        <dbReference type="EMBL" id="MDO9710503.1"/>
    </source>
</evidence>
<sequence>MRLFLLLLPLLLGACEYVRPSPVGTNCVHQGRNPIPVCTN</sequence>
<organism evidence="1 2">
    <name type="scientific">Paracraurococcus lichenis</name>
    <dbReference type="NCBI Taxonomy" id="3064888"/>
    <lineage>
        <taxon>Bacteria</taxon>
        <taxon>Pseudomonadati</taxon>
        <taxon>Pseudomonadota</taxon>
        <taxon>Alphaproteobacteria</taxon>
        <taxon>Acetobacterales</taxon>
        <taxon>Roseomonadaceae</taxon>
        <taxon>Paracraurococcus</taxon>
    </lineage>
</organism>